<evidence type="ECO:0000256" key="4">
    <source>
        <dbReference type="ARBA" id="ARBA00022871"/>
    </source>
</evidence>
<feature type="region of interest" description="Disordered" evidence="5">
    <location>
        <begin position="925"/>
        <end position="957"/>
    </location>
</feature>
<dbReference type="InterPro" id="IPR050621">
    <property type="entry name" value="Tudor_domain_containing"/>
</dbReference>
<feature type="compositionally biased region" description="Polar residues" evidence="5">
    <location>
        <begin position="163"/>
        <end position="172"/>
    </location>
</feature>
<dbReference type="GO" id="GO:0030154">
    <property type="term" value="P:cell differentiation"/>
    <property type="evidence" value="ECO:0007669"/>
    <property type="project" value="UniProtKB-ARBA"/>
</dbReference>
<dbReference type="InParanoid" id="A0A6L2Q8M4"/>
<feature type="compositionally biased region" description="Basic residues" evidence="5">
    <location>
        <begin position="93"/>
        <end position="102"/>
    </location>
</feature>
<accession>A0A6L2Q8M4</accession>
<dbReference type="EMBL" id="BLKM01001839">
    <property type="protein sequence ID" value="GFG40340.1"/>
    <property type="molecule type" value="Genomic_DNA"/>
</dbReference>
<proteinExistence type="predicted"/>
<evidence type="ECO:0000259" key="6">
    <source>
        <dbReference type="PROSITE" id="PS50304"/>
    </source>
</evidence>
<evidence type="ECO:0000256" key="2">
    <source>
        <dbReference type="ARBA" id="ARBA00022490"/>
    </source>
</evidence>
<organism evidence="8 9">
    <name type="scientific">Coptotermes formosanus</name>
    <name type="common">Formosan subterranean termite</name>
    <dbReference type="NCBI Taxonomy" id="36987"/>
    <lineage>
        <taxon>Eukaryota</taxon>
        <taxon>Metazoa</taxon>
        <taxon>Ecdysozoa</taxon>
        <taxon>Arthropoda</taxon>
        <taxon>Hexapoda</taxon>
        <taxon>Insecta</taxon>
        <taxon>Pterygota</taxon>
        <taxon>Neoptera</taxon>
        <taxon>Polyneoptera</taxon>
        <taxon>Dictyoptera</taxon>
        <taxon>Blattodea</taxon>
        <taxon>Blattoidea</taxon>
        <taxon>Termitoidae</taxon>
        <taxon>Rhinotermitidae</taxon>
        <taxon>Coptotermes</taxon>
    </lineage>
</organism>
<feature type="domain" description="Tudor" evidence="6">
    <location>
        <begin position="558"/>
        <end position="616"/>
    </location>
</feature>
<evidence type="ECO:0000313" key="8">
    <source>
        <dbReference type="EMBL" id="GFG40340.1"/>
    </source>
</evidence>
<feature type="domain" description="HTH OST-type" evidence="7">
    <location>
        <begin position="5"/>
        <end position="77"/>
    </location>
</feature>
<dbReference type="InterPro" id="IPR041966">
    <property type="entry name" value="LOTUS-like"/>
</dbReference>
<keyword evidence="2" id="KW-0963">Cytoplasm</keyword>
<dbReference type="SUPFAM" id="SSF63748">
    <property type="entry name" value="Tudor/PWWP/MBT"/>
    <property type="match status" value="3"/>
</dbReference>
<evidence type="ECO:0000256" key="3">
    <source>
        <dbReference type="ARBA" id="ARBA00022737"/>
    </source>
</evidence>
<dbReference type="InterPro" id="IPR002999">
    <property type="entry name" value="Tudor"/>
</dbReference>
<dbReference type="PANTHER" id="PTHR22948:SF77">
    <property type="entry name" value="SERINE_THREONINE-PROTEIN KINASE 31-LIKE ISOFORM X1"/>
    <property type="match status" value="1"/>
</dbReference>
<dbReference type="GO" id="GO:0005737">
    <property type="term" value="C:cytoplasm"/>
    <property type="evidence" value="ECO:0007669"/>
    <property type="project" value="UniProtKB-SubCell"/>
</dbReference>
<dbReference type="Pfam" id="PF12872">
    <property type="entry name" value="OST-HTH"/>
    <property type="match status" value="1"/>
</dbReference>
<feature type="compositionally biased region" description="Polar residues" evidence="5">
    <location>
        <begin position="925"/>
        <end position="939"/>
    </location>
</feature>
<dbReference type="FunCoup" id="A0A6L2Q8M4">
    <property type="interactions" value="107"/>
</dbReference>
<dbReference type="Pfam" id="PF00567">
    <property type="entry name" value="TUDOR"/>
    <property type="match status" value="3"/>
</dbReference>
<feature type="domain" description="Tudor" evidence="6">
    <location>
        <begin position="752"/>
        <end position="812"/>
    </location>
</feature>
<dbReference type="PANTHER" id="PTHR22948">
    <property type="entry name" value="TUDOR DOMAIN CONTAINING PROTEIN"/>
    <property type="match status" value="1"/>
</dbReference>
<dbReference type="CDD" id="cd09972">
    <property type="entry name" value="LOTUS_TDRD_OSKAR"/>
    <property type="match status" value="1"/>
</dbReference>
<reference evidence="9" key="1">
    <citation type="submission" date="2020-01" db="EMBL/GenBank/DDBJ databases">
        <title>Draft genome sequence of the Termite Coptotermes fromosanus.</title>
        <authorList>
            <person name="Itakura S."/>
            <person name="Yosikawa Y."/>
            <person name="Umezawa K."/>
        </authorList>
    </citation>
    <scope>NUCLEOTIDE SEQUENCE [LARGE SCALE GENOMIC DNA]</scope>
</reference>
<dbReference type="CDD" id="cd00048">
    <property type="entry name" value="DSRM_SF"/>
    <property type="match status" value="1"/>
</dbReference>
<keyword evidence="4" id="KW-0221">Differentiation</keyword>
<evidence type="ECO:0000313" key="9">
    <source>
        <dbReference type="Proteomes" id="UP000502823"/>
    </source>
</evidence>
<sequence>MAETDREQVVSLLRACVLSMKGGVPVKNLNRDYKMLAGSEIPYQKLGYKTLEQFLKSVPDVSLSLGQGGEVILKATPSKNTAHLAAMVSKQKSVSKKTRRSSRNAPLRRMAASLKRPPPSSVPMRASKHLPTDDTHVPLSITVNNRSESVECRSNEPARQVSFAVSSSKLRATSTEPTSSGSTGSELSHQKFEKPPRFLKLSQQGSSAPSVPAVAPVPASAPMPACVPAAATVPAPTPAHRPLKLNLIGTNAGGSRAANDNHEVASSGGRSIASPITPLHARLHAAVHRPVQVQATSHQEEVCMAGSFGDGENFTKQLEDFAVSKGMSKPEYSVVPQVVAGKLSYSCFVTLDDLSISSYPEQRSSPGEAMNVAAKRALEEIENRSRRTQDKSLIMSRIAHIVAGHRSGIWSKQIPIDYNALYSESLPDDWLEIMAKCPLVSVEQVAGNRLILTPNLPTSLTESTSPVVDAAKVSMETSHKQVPVSPVQSAVPVSPVQPVVPEPITLPQDDVWDIYITYGSSTREIWGRLIGEDYSVQYENLATDMEMFYMEHVNVVPNPEIGSFYAIKMDDCWHRVELVETNEMCTKGWVFFIDHGDEEEVPLKELHLLEQRFARLPAQAVRCILWGLEDFADDPNVACHITDIIVGKALVASVKSLPSAKNPAVGVVLYDTSTEEDLNLNTMLLDCISKDAVAPQLPAEGKVAEVYISHVTDTGDVFLQFESYTYVQSLVSSLIETCLKGGIVVGGSKSFYPDPSRLYLARYHQDGNWYRAAITKKLDGQNEVEVIFVDFGNTEIVNPSELVLLETVKKSVAEFPHQAIKVRLHNVPYSSFSQRLRELVPFDERVLVKTISARPSNNIPVVEIFKRIQPDNLLVSINSTLAFEPDLKPLPKPTAGDGHSLRGRKRLERLQRQGLAVVNSCQSDAVSSGSSTVTPQHLSPVNFDSHDNETTSRGLSPPQIPAVGDYFDVHVTMAANPGNFTVQPYKDIIQLEEMMEGMQREYKEQKYPYPPLHSVKEGELYAALHHDGHWYRVCVTNVISENVVSVYFCDYGDVSVLPLDKLQPLTDQFKELPYQAIKAKLAGIQPKHSDWSVEDCLMFQELVVEHDFVSIIMEKGPDLLNPASMILGLRLINTSGPEDVYIDELLVTQDRAVVRTAS</sequence>
<protein>
    <recommendedName>
        <fullName evidence="10">Tudor domain-containing protein 7</fullName>
    </recommendedName>
</protein>
<dbReference type="PROSITE" id="PS50304">
    <property type="entry name" value="TUDOR"/>
    <property type="match status" value="3"/>
</dbReference>
<evidence type="ECO:0000256" key="1">
    <source>
        <dbReference type="ARBA" id="ARBA00004496"/>
    </source>
</evidence>
<comment type="caution">
    <text evidence="8">The sequence shown here is derived from an EMBL/GenBank/DDBJ whole genome shotgun (WGS) entry which is preliminary data.</text>
</comment>
<dbReference type="GO" id="GO:0007283">
    <property type="term" value="P:spermatogenesis"/>
    <property type="evidence" value="ECO:0007669"/>
    <property type="project" value="UniProtKB-KW"/>
</dbReference>
<feature type="region of interest" description="Disordered" evidence="5">
    <location>
        <begin position="90"/>
        <end position="193"/>
    </location>
</feature>
<dbReference type="FunFam" id="2.30.30.140:FF:000018">
    <property type="entry name" value="Serine/threonine-protein kinase 31"/>
    <property type="match status" value="1"/>
</dbReference>
<dbReference type="AlphaFoldDB" id="A0A6L2Q8M4"/>
<gene>
    <name evidence="8" type="ORF">Cfor_00933</name>
</gene>
<dbReference type="OrthoDB" id="10034606at2759"/>
<dbReference type="Proteomes" id="UP000502823">
    <property type="component" value="Unassembled WGS sequence"/>
</dbReference>
<keyword evidence="3" id="KW-0677">Repeat</keyword>
<comment type="subcellular location">
    <subcellularLocation>
        <location evidence="1">Cytoplasm</location>
    </subcellularLocation>
</comment>
<name>A0A6L2Q8M4_COPFO</name>
<feature type="compositionally biased region" description="Low complexity" evidence="5">
    <location>
        <begin position="173"/>
        <end position="187"/>
    </location>
</feature>
<keyword evidence="4" id="KW-0744">Spermatogenesis</keyword>
<dbReference type="SMART" id="SM00333">
    <property type="entry name" value="TUDOR"/>
    <property type="match status" value="3"/>
</dbReference>
<dbReference type="Gene3D" id="3.30.420.610">
    <property type="entry name" value="LOTUS domain-like"/>
    <property type="match status" value="2"/>
</dbReference>
<keyword evidence="9" id="KW-1185">Reference proteome</keyword>
<dbReference type="PROSITE" id="PS51644">
    <property type="entry name" value="HTH_OST"/>
    <property type="match status" value="1"/>
</dbReference>
<evidence type="ECO:0000256" key="5">
    <source>
        <dbReference type="SAM" id="MobiDB-lite"/>
    </source>
</evidence>
<dbReference type="Gene3D" id="2.30.30.140">
    <property type="match status" value="3"/>
</dbReference>
<evidence type="ECO:0008006" key="10">
    <source>
        <dbReference type="Google" id="ProtNLM"/>
    </source>
</evidence>
<feature type="domain" description="Tudor" evidence="6">
    <location>
        <begin position="1014"/>
        <end position="1072"/>
    </location>
</feature>
<dbReference type="InterPro" id="IPR035437">
    <property type="entry name" value="SNase_OB-fold_sf"/>
</dbReference>
<evidence type="ECO:0000259" key="7">
    <source>
        <dbReference type="PROSITE" id="PS51644"/>
    </source>
</evidence>
<dbReference type="Gene3D" id="2.40.50.90">
    <property type="match status" value="3"/>
</dbReference>
<dbReference type="InterPro" id="IPR025605">
    <property type="entry name" value="OST-HTH/LOTUS_dom"/>
</dbReference>